<name>A0A0C1IIA4_9BACT</name>
<evidence type="ECO:0000256" key="1">
    <source>
        <dbReference type="SAM" id="Phobius"/>
    </source>
</evidence>
<proteinExistence type="predicted"/>
<feature type="transmembrane region" description="Helical" evidence="1">
    <location>
        <begin position="62"/>
        <end position="87"/>
    </location>
</feature>
<feature type="transmembrane region" description="Helical" evidence="1">
    <location>
        <begin position="108"/>
        <end position="131"/>
    </location>
</feature>
<dbReference type="STRING" id="1349421.OI18_15195"/>
<evidence type="ECO:0000313" key="2">
    <source>
        <dbReference type="EMBL" id="KIC93925.1"/>
    </source>
</evidence>
<sequence>MIRNGKKDLSKMFDYLYYKLYQATLKSSLNAIPHFMAPVYLGGLISVNVLVLNAFLAKMDVFPFLFSSTVTGGVFAILLIIAAMSYYRKDKREHILDKYSQESKNERIKGNVIVAIYVSISFLLIFAVAFFKPGKL</sequence>
<keyword evidence="1" id="KW-0472">Membrane</keyword>
<dbReference type="AlphaFoldDB" id="A0A0C1IIA4"/>
<dbReference type="Proteomes" id="UP000031408">
    <property type="component" value="Unassembled WGS sequence"/>
</dbReference>
<protein>
    <submittedName>
        <fullName evidence="2">Uncharacterized protein</fullName>
    </submittedName>
</protein>
<keyword evidence="1" id="KW-0812">Transmembrane</keyword>
<organism evidence="2 3">
    <name type="scientific">Flavihumibacter solisilvae</name>
    <dbReference type="NCBI Taxonomy" id="1349421"/>
    <lineage>
        <taxon>Bacteria</taxon>
        <taxon>Pseudomonadati</taxon>
        <taxon>Bacteroidota</taxon>
        <taxon>Chitinophagia</taxon>
        <taxon>Chitinophagales</taxon>
        <taxon>Chitinophagaceae</taxon>
        <taxon>Flavihumibacter</taxon>
    </lineage>
</organism>
<reference evidence="2 3" key="1">
    <citation type="submission" date="2014-11" db="EMBL/GenBank/DDBJ databases">
        <title>Genome sequence of Flavihumibacter solisilvae 3-3.</title>
        <authorList>
            <person name="Zhou G."/>
            <person name="Li M."/>
            <person name="Wang G."/>
        </authorList>
    </citation>
    <scope>NUCLEOTIDE SEQUENCE [LARGE SCALE GENOMIC DNA]</scope>
    <source>
        <strain evidence="2 3">3-3</strain>
    </source>
</reference>
<keyword evidence="3" id="KW-1185">Reference proteome</keyword>
<keyword evidence="1" id="KW-1133">Transmembrane helix</keyword>
<dbReference type="EMBL" id="JSVC01000016">
    <property type="protein sequence ID" value="KIC93925.1"/>
    <property type="molecule type" value="Genomic_DNA"/>
</dbReference>
<feature type="transmembrane region" description="Helical" evidence="1">
    <location>
        <begin position="35"/>
        <end position="56"/>
    </location>
</feature>
<accession>A0A0C1IIA4</accession>
<comment type="caution">
    <text evidence="2">The sequence shown here is derived from an EMBL/GenBank/DDBJ whole genome shotgun (WGS) entry which is preliminary data.</text>
</comment>
<evidence type="ECO:0000313" key="3">
    <source>
        <dbReference type="Proteomes" id="UP000031408"/>
    </source>
</evidence>
<gene>
    <name evidence="2" type="ORF">OI18_15195</name>
</gene>